<evidence type="ECO:0000256" key="5">
    <source>
        <dbReference type="PROSITE-ProRule" id="PRU01363"/>
    </source>
</evidence>
<dbReference type="Gene3D" id="1.10.1200.10">
    <property type="entry name" value="ACP-like"/>
    <property type="match status" value="2"/>
</dbReference>
<dbReference type="InterPro" id="IPR032088">
    <property type="entry name" value="SAT"/>
</dbReference>
<dbReference type="InterPro" id="IPR001031">
    <property type="entry name" value="Thioesterase"/>
</dbReference>
<evidence type="ECO:0000259" key="7">
    <source>
        <dbReference type="PROSITE" id="PS50075"/>
    </source>
</evidence>
<feature type="compositionally biased region" description="Polar residues" evidence="6">
    <location>
        <begin position="1772"/>
        <end position="1787"/>
    </location>
</feature>
<dbReference type="InterPro" id="IPR001227">
    <property type="entry name" value="Ac_transferase_dom_sf"/>
</dbReference>
<evidence type="ECO:0000256" key="4">
    <source>
        <dbReference type="ARBA" id="ARBA00022679"/>
    </source>
</evidence>
<dbReference type="Pfam" id="PF00109">
    <property type="entry name" value="ketoacyl-synt"/>
    <property type="match status" value="1"/>
</dbReference>
<dbReference type="EMBL" id="ML213606">
    <property type="protein sequence ID" value="TFK37752.1"/>
    <property type="molecule type" value="Genomic_DNA"/>
</dbReference>
<proteinExistence type="predicted"/>
<dbReference type="GO" id="GO:0006633">
    <property type="term" value="P:fatty acid biosynthetic process"/>
    <property type="evidence" value="ECO:0007669"/>
    <property type="project" value="TreeGrafter"/>
</dbReference>
<dbReference type="Gene3D" id="3.40.50.1820">
    <property type="entry name" value="alpha/beta hydrolase"/>
    <property type="match status" value="1"/>
</dbReference>
<dbReference type="Pfam" id="PF16073">
    <property type="entry name" value="SAT"/>
    <property type="match status" value="1"/>
</dbReference>
<feature type="active site" description="Proton acceptor; for dehydratase activity" evidence="5">
    <location>
        <position position="1355"/>
    </location>
</feature>
<dbReference type="InterPro" id="IPR014043">
    <property type="entry name" value="Acyl_transferase_dom"/>
</dbReference>
<dbReference type="Pfam" id="PF22621">
    <property type="entry name" value="CurL-like_PKS_C"/>
    <property type="match status" value="1"/>
</dbReference>
<dbReference type="InterPro" id="IPR030918">
    <property type="entry name" value="PT_fungal_PKS"/>
</dbReference>
<reference evidence="10 11" key="1">
    <citation type="journal article" date="2019" name="Nat. Ecol. Evol.">
        <title>Megaphylogeny resolves global patterns of mushroom evolution.</title>
        <authorList>
            <person name="Varga T."/>
            <person name="Krizsan K."/>
            <person name="Foldi C."/>
            <person name="Dima B."/>
            <person name="Sanchez-Garcia M."/>
            <person name="Sanchez-Ramirez S."/>
            <person name="Szollosi G.J."/>
            <person name="Szarkandi J.G."/>
            <person name="Papp V."/>
            <person name="Albert L."/>
            <person name="Andreopoulos W."/>
            <person name="Angelini C."/>
            <person name="Antonin V."/>
            <person name="Barry K.W."/>
            <person name="Bougher N.L."/>
            <person name="Buchanan P."/>
            <person name="Buyck B."/>
            <person name="Bense V."/>
            <person name="Catcheside P."/>
            <person name="Chovatia M."/>
            <person name="Cooper J."/>
            <person name="Damon W."/>
            <person name="Desjardin D."/>
            <person name="Finy P."/>
            <person name="Geml J."/>
            <person name="Haridas S."/>
            <person name="Hughes K."/>
            <person name="Justo A."/>
            <person name="Karasinski D."/>
            <person name="Kautmanova I."/>
            <person name="Kiss B."/>
            <person name="Kocsube S."/>
            <person name="Kotiranta H."/>
            <person name="LaButti K.M."/>
            <person name="Lechner B.E."/>
            <person name="Liimatainen K."/>
            <person name="Lipzen A."/>
            <person name="Lukacs Z."/>
            <person name="Mihaltcheva S."/>
            <person name="Morgado L.N."/>
            <person name="Niskanen T."/>
            <person name="Noordeloos M.E."/>
            <person name="Ohm R.A."/>
            <person name="Ortiz-Santana B."/>
            <person name="Ovrebo C."/>
            <person name="Racz N."/>
            <person name="Riley R."/>
            <person name="Savchenko A."/>
            <person name="Shiryaev A."/>
            <person name="Soop K."/>
            <person name="Spirin V."/>
            <person name="Szebenyi C."/>
            <person name="Tomsovsky M."/>
            <person name="Tulloss R.E."/>
            <person name="Uehling J."/>
            <person name="Grigoriev I.V."/>
            <person name="Vagvolgyi C."/>
            <person name="Papp T."/>
            <person name="Martin F.M."/>
            <person name="Miettinen O."/>
            <person name="Hibbett D.S."/>
            <person name="Nagy L.G."/>
        </authorList>
    </citation>
    <scope>NUCLEOTIDE SEQUENCE [LARGE SCALE GENOMIC DNA]</scope>
    <source>
        <strain evidence="10 11">CBS 166.37</strain>
    </source>
</reference>
<feature type="domain" description="Carrier" evidence="7">
    <location>
        <begin position="1786"/>
        <end position="1860"/>
    </location>
</feature>
<dbReference type="InterPro" id="IPR020841">
    <property type="entry name" value="PKS_Beta-ketoAc_synthase_dom"/>
</dbReference>
<keyword evidence="2" id="KW-0596">Phosphopantetheine</keyword>
<dbReference type="SUPFAM" id="SSF52151">
    <property type="entry name" value="FabD/lysophospholipase-like"/>
    <property type="match status" value="2"/>
</dbReference>
<feature type="compositionally biased region" description="Low complexity" evidence="6">
    <location>
        <begin position="1747"/>
        <end position="1771"/>
    </location>
</feature>
<evidence type="ECO:0000259" key="8">
    <source>
        <dbReference type="PROSITE" id="PS52004"/>
    </source>
</evidence>
<dbReference type="Pfam" id="PF14765">
    <property type="entry name" value="PS-DH"/>
    <property type="match status" value="1"/>
</dbReference>
<feature type="domain" description="Carrier" evidence="7">
    <location>
        <begin position="1675"/>
        <end position="1750"/>
    </location>
</feature>
<feature type="active site" description="Proton donor; for dehydratase activity" evidence="5">
    <location>
        <position position="1540"/>
    </location>
</feature>
<feature type="domain" description="PKS/mFAS DH" evidence="9">
    <location>
        <begin position="1308"/>
        <end position="1629"/>
    </location>
</feature>
<dbReference type="GO" id="GO:0004312">
    <property type="term" value="F:fatty acid synthase activity"/>
    <property type="evidence" value="ECO:0007669"/>
    <property type="project" value="TreeGrafter"/>
</dbReference>
<dbReference type="PROSITE" id="PS52004">
    <property type="entry name" value="KS3_2"/>
    <property type="match status" value="1"/>
</dbReference>
<evidence type="ECO:0000256" key="1">
    <source>
        <dbReference type="ARBA" id="ARBA00005179"/>
    </source>
</evidence>
<evidence type="ECO:0000313" key="11">
    <source>
        <dbReference type="Proteomes" id="UP000308652"/>
    </source>
</evidence>
<gene>
    <name evidence="10" type="ORF">BDQ12DRAFT_735983</name>
</gene>
<evidence type="ECO:0000256" key="6">
    <source>
        <dbReference type="SAM" id="MobiDB-lite"/>
    </source>
</evidence>
<dbReference type="InterPro" id="IPR014031">
    <property type="entry name" value="Ketoacyl_synth_C"/>
</dbReference>
<dbReference type="InterPro" id="IPR049900">
    <property type="entry name" value="PKS_mFAS_DH"/>
</dbReference>
<keyword evidence="11" id="KW-1185">Reference proteome</keyword>
<feature type="region of interest" description="Disordered" evidence="6">
    <location>
        <begin position="1747"/>
        <end position="1790"/>
    </location>
</feature>
<dbReference type="InterPro" id="IPR049551">
    <property type="entry name" value="PKS_DH_C"/>
</dbReference>
<feature type="region of interest" description="N-terminal hotdog fold" evidence="5">
    <location>
        <begin position="1308"/>
        <end position="1454"/>
    </location>
</feature>
<feature type="domain" description="Ketosynthase family 3 (KS3)" evidence="8">
    <location>
        <begin position="407"/>
        <end position="835"/>
    </location>
</feature>
<dbReference type="InterPro" id="IPR049552">
    <property type="entry name" value="PKS_DH_N"/>
</dbReference>
<comment type="pathway">
    <text evidence="1">Secondary metabolite biosynthesis.</text>
</comment>
<sequence length="2144" mass="230747">MSGDCLNLIFSILYSTLKMQEINVPVFAGHGTTALNSSATRERALQDASSSLGSLLLSSCHRALLSELSSLSPAELSSIGLSADGFETPQSLLQIPSEKDLFNPIISGISLFLIQTLRYLSFVEANSSSTDSFASVLEDNKVHGAGILGFSSGILPACVVSASNSSVQYISNTVEAFRLVFWIGVRVQQYRESTLRALDALETDVERPWSLVFIGLSNVEIEVAIAQFFKDEQPTLYVTAITDAKNITVSGRPDILATFAATLSGKASVHKTTVDTLYHSSEHVRGARGEVLTDVVRRKIRFPSFSDIEVPIRSTFTGALLSPESSGSLVTSVVDMILTQPVNWGRVVEALVDSVPEGKTIRLVNVGPGVGIVKSMERSFSAATVSSLDLTASSSIPTSLPPPKYTQEPIAIVGMAVNMPGAPSTDDLWKVLETGLNTISEIPEDRFNISDYNDPKNPIKGRSMKAHTGNFIDQPGAFDNKFFKISPREAKSLDPQQRVLLHTAYEALENSGYVPNSTPSFAPETFGCYVGVATGDYVQNLRDDIDVYYSTGTLRAFLSGRISYALQLSGPSIVLDTACSGSIVAIYQACRSLMNRDCNAALAGGVNVVTSPDMFLGLDRGHFLSPTGQCKPFDSSADGYSRSEGCGIFVLKRLSDAVAEKDNIMGVIRGVEVNQSGLAHSITHPHAPTQAHLFKQLLERTGVEASAINVVEAHGTGTQAGDPNELESIRSIFAAQRATNNPLHITSIKANIGHLEAASGAAGLAKLVLMLKHRTIPRLISLKNLNPKIAPLESDNTIIDTVQTSWDVTSGKASRMALLNNFGAAGSNGALLLEEYLIPNSKAAVTSSPQAYVFGLSGKTEEAVIELRSRYLEWLKTSEGQAASLEDICYTSTARRQKFSYRLAVSASSKEDLVEKLLNASISDDSQGRSKVAFVFSGQGSQYIGMGASLYHTTPVFKSAIDECHSLLQQMGFAGVLQVILGSGDSTGLGQLEELQINQAAIFSLEYALSKLWLSWGVVPAVVVGHSLGEYAAQVVAGVLTLKGALTIVARRASFMAKNCLIETTGMMAVNLAPAKVAEIVASFEGASVACYNSPSDCVVSGPIEQLRSLKAHLDAEVKCKNTLLSVPFGYHSSAMHPVIDDLVAVAGRVKIQAPTIPIISNVTGEVIQPGDNTVFNPQYYARHCAEPVLFEKGLESLAAIEDLASDIGTWIEVGPHTTTLPMLKAHSIVSKSSDIMLLPSIRKKSDPWTTLSSTLAQLYRSNISISWRSTFVSSPRCLTLPSYPFTKSSFWVDFREGQQVSIANTTPSALPSVQNLVSESTMLHTWQQYPSSENGHVTIFETPISQLAKFIEGHSVGDHPLCPASVYHELALAGVHAAKTHLGLAFEESYAELRDVDYSKPLVYSPTTERLVKTSISLNPDGSGTFTVSSRLSASEELAVHCFGNVRFQEKSHAKTKFSRMLPSITRSISSVLSAKGSETFSTRTAYEVIFPRVVDYSKDYHTMKTLTVDPNGSEAYSVIQLPKDRHTGKFIVHPVFMDTMLHVAGFVANMQGGVNDAFICSKVATVKVVPGLIDDNASYGVFIRNSWVEAEGLIISDAVAIELGGSGHVVAQLKGMQFRKLRLNSLRRALSMASGSTVAATKPKPVVQPARSVSFSPLPKSSRASSTVGSSSFDVRAEVLRIIAETCDVNISSLDVNENLETYGIDSLMSIEIFGKFQALCSPSELDDQLLATCHNIADIIDQLSSQLGGPSSDSDSGSGSQSGSQSPPTTLVMSGQASVASGNDQDPDVKPLLASVLGVGGKDMGDNVDLDSLGLDSLTSIEAHQMLQETYSLQLPTDLFVKCTTAKAVQDFITFRLRERAQTAAKKVAAEVKLPSIEKIKYATQEKYNPISAVLQLDTIPISIQTSTSGRPPLCLIHDGSGLVNYIKRLSPIGRPLWGIHNPHFITSQPWESVVAMASEYAEYAIKTTSGPLILGGWSFGGVVAFEAACQLIRKGINVRGVLLIDSPSPVKHVPLSDALLDAVAGTQGNNSQVSQLVKKQFQMNSRMLGRYDPVKGKYPLLVMLRSREGFNPPGVPDVPIWLADRSDPRQAVSGWETVVGCQIKSIDIPGNHFQPFHPSNLEEMTLRIAEGCQYIEEFST</sequence>
<dbReference type="Pfam" id="PF21089">
    <property type="entry name" value="PKS_DH_N"/>
    <property type="match status" value="1"/>
</dbReference>
<dbReference type="GO" id="GO:0044550">
    <property type="term" value="P:secondary metabolite biosynthetic process"/>
    <property type="evidence" value="ECO:0007669"/>
    <property type="project" value="TreeGrafter"/>
</dbReference>
<dbReference type="Gene3D" id="3.10.129.110">
    <property type="entry name" value="Polyketide synthase dehydratase"/>
    <property type="match status" value="1"/>
</dbReference>
<dbReference type="InterPro" id="IPR014030">
    <property type="entry name" value="Ketoacyl_synth_N"/>
</dbReference>
<dbReference type="InterPro" id="IPR016036">
    <property type="entry name" value="Malonyl_transacylase_ACP-bd"/>
</dbReference>
<dbReference type="InterPro" id="IPR029058">
    <property type="entry name" value="AB_hydrolase_fold"/>
</dbReference>
<dbReference type="PROSITE" id="PS52019">
    <property type="entry name" value="PKS_MFAS_DH"/>
    <property type="match status" value="1"/>
</dbReference>
<dbReference type="CDD" id="cd00833">
    <property type="entry name" value="PKS"/>
    <property type="match status" value="1"/>
</dbReference>
<dbReference type="SMART" id="SM00827">
    <property type="entry name" value="PKS_AT"/>
    <property type="match status" value="1"/>
</dbReference>
<dbReference type="PANTHER" id="PTHR43775:SF37">
    <property type="entry name" value="SI:DKEY-61P9.11"/>
    <property type="match status" value="1"/>
</dbReference>
<dbReference type="SUPFAM" id="SSF53901">
    <property type="entry name" value="Thiolase-like"/>
    <property type="match status" value="1"/>
</dbReference>
<dbReference type="STRING" id="68775.A0A5C3LY33"/>
<dbReference type="OrthoDB" id="329835at2759"/>
<dbReference type="PANTHER" id="PTHR43775">
    <property type="entry name" value="FATTY ACID SYNTHASE"/>
    <property type="match status" value="1"/>
</dbReference>
<dbReference type="Gene3D" id="3.40.366.10">
    <property type="entry name" value="Malonyl-Coenzyme A Acyl Carrier Protein, domain 2"/>
    <property type="match status" value="3"/>
</dbReference>
<dbReference type="InterPro" id="IPR016035">
    <property type="entry name" value="Acyl_Trfase/lysoPLipase"/>
</dbReference>
<name>A0A5C3LY33_9AGAR</name>
<dbReference type="SUPFAM" id="SSF53474">
    <property type="entry name" value="alpha/beta-Hydrolases"/>
    <property type="match status" value="1"/>
</dbReference>
<evidence type="ECO:0008006" key="12">
    <source>
        <dbReference type="Google" id="ProtNLM"/>
    </source>
</evidence>
<organism evidence="10 11">
    <name type="scientific">Crucibulum laeve</name>
    <dbReference type="NCBI Taxonomy" id="68775"/>
    <lineage>
        <taxon>Eukaryota</taxon>
        <taxon>Fungi</taxon>
        <taxon>Dikarya</taxon>
        <taxon>Basidiomycota</taxon>
        <taxon>Agaricomycotina</taxon>
        <taxon>Agaricomycetes</taxon>
        <taxon>Agaricomycetidae</taxon>
        <taxon>Agaricales</taxon>
        <taxon>Agaricineae</taxon>
        <taxon>Nidulariaceae</taxon>
        <taxon>Crucibulum</taxon>
    </lineage>
</organism>
<dbReference type="SUPFAM" id="SSF47336">
    <property type="entry name" value="ACP-like"/>
    <property type="match status" value="2"/>
</dbReference>
<dbReference type="InterPro" id="IPR036736">
    <property type="entry name" value="ACP-like_sf"/>
</dbReference>
<dbReference type="SUPFAM" id="SSF55048">
    <property type="entry name" value="Probable ACP-binding domain of malonyl-CoA ACP transacylase"/>
    <property type="match status" value="1"/>
</dbReference>
<evidence type="ECO:0000256" key="3">
    <source>
        <dbReference type="ARBA" id="ARBA00022553"/>
    </source>
</evidence>
<evidence type="ECO:0000313" key="10">
    <source>
        <dbReference type="EMBL" id="TFK37752.1"/>
    </source>
</evidence>
<dbReference type="Gene3D" id="3.40.47.10">
    <property type="match status" value="1"/>
</dbReference>
<dbReference type="NCBIfam" id="TIGR04532">
    <property type="entry name" value="PT_fungal_PKS"/>
    <property type="match status" value="1"/>
</dbReference>
<dbReference type="InterPro" id="IPR016039">
    <property type="entry name" value="Thiolase-like"/>
</dbReference>
<dbReference type="SMART" id="SM00825">
    <property type="entry name" value="PKS_KS"/>
    <property type="match status" value="1"/>
</dbReference>
<feature type="region of interest" description="C-terminal hotdog fold" evidence="5">
    <location>
        <begin position="1479"/>
        <end position="1629"/>
    </location>
</feature>
<dbReference type="Pfam" id="PF00550">
    <property type="entry name" value="PP-binding"/>
    <property type="match status" value="2"/>
</dbReference>
<dbReference type="Pfam" id="PF02801">
    <property type="entry name" value="Ketoacyl-synt_C"/>
    <property type="match status" value="1"/>
</dbReference>
<keyword evidence="3" id="KW-0597">Phosphoprotein</keyword>
<keyword evidence="4" id="KW-0808">Transferase</keyword>
<dbReference type="InterPro" id="IPR042104">
    <property type="entry name" value="PKS_dehydratase_sf"/>
</dbReference>
<dbReference type="InterPro" id="IPR050091">
    <property type="entry name" value="PKS_NRPS_Biosynth_Enz"/>
</dbReference>
<dbReference type="Proteomes" id="UP000308652">
    <property type="component" value="Unassembled WGS sequence"/>
</dbReference>
<evidence type="ECO:0000259" key="9">
    <source>
        <dbReference type="PROSITE" id="PS52019"/>
    </source>
</evidence>
<dbReference type="PROSITE" id="PS50075">
    <property type="entry name" value="CARRIER"/>
    <property type="match status" value="2"/>
</dbReference>
<dbReference type="Pfam" id="PF00975">
    <property type="entry name" value="Thioesterase"/>
    <property type="match status" value="1"/>
</dbReference>
<dbReference type="Pfam" id="PF00698">
    <property type="entry name" value="Acyl_transf_1"/>
    <property type="match status" value="1"/>
</dbReference>
<evidence type="ECO:0000256" key="2">
    <source>
        <dbReference type="ARBA" id="ARBA00022450"/>
    </source>
</evidence>
<dbReference type="InterPro" id="IPR009081">
    <property type="entry name" value="PP-bd_ACP"/>
</dbReference>
<accession>A0A5C3LY33</accession>
<protein>
    <recommendedName>
        <fullName evidence="12">Polyketide synthase</fullName>
    </recommendedName>
</protein>
<dbReference type="Gene3D" id="3.30.70.3290">
    <property type="match status" value="1"/>
</dbReference>